<feature type="compositionally biased region" description="Polar residues" evidence="6">
    <location>
        <begin position="674"/>
        <end position="690"/>
    </location>
</feature>
<organism evidence="8 9">
    <name type="scientific">Tetrapyrgos nigripes</name>
    <dbReference type="NCBI Taxonomy" id="182062"/>
    <lineage>
        <taxon>Eukaryota</taxon>
        <taxon>Fungi</taxon>
        <taxon>Dikarya</taxon>
        <taxon>Basidiomycota</taxon>
        <taxon>Agaricomycotina</taxon>
        <taxon>Agaricomycetes</taxon>
        <taxon>Agaricomycetidae</taxon>
        <taxon>Agaricales</taxon>
        <taxon>Marasmiineae</taxon>
        <taxon>Marasmiaceae</taxon>
        <taxon>Tetrapyrgos</taxon>
    </lineage>
</organism>
<comment type="caution">
    <text evidence="8">The sequence shown here is derived from an EMBL/GenBank/DDBJ whole genome shotgun (WGS) entry which is preliminary data.</text>
</comment>
<keyword evidence="2" id="KW-0479">Metal-binding</keyword>
<evidence type="ECO:0000256" key="5">
    <source>
        <dbReference type="ARBA" id="ARBA00023242"/>
    </source>
</evidence>
<dbReference type="Proteomes" id="UP000559256">
    <property type="component" value="Unassembled WGS sequence"/>
</dbReference>
<feature type="compositionally biased region" description="Low complexity" evidence="6">
    <location>
        <begin position="719"/>
        <end position="733"/>
    </location>
</feature>
<evidence type="ECO:0000256" key="2">
    <source>
        <dbReference type="ARBA" id="ARBA00022723"/>
    </source>
</evidence>
<protein>
    <recommendedName>
        <fullName evidence="7">HAT C-terminal dimerisation domain-containing protein</fullName>
    </recommendedName>
</protein>
<dbReference type="AlphaFoldDB" id="A0A8H5G365"/>
<keyword evidence="3" id="KW-0863">Zinc-finger</keyword>
<evidence type="ECO:0000256" key="4">
    <source>
        <dbReference type="ARBA" id="ARBA00022833"/>
    </source>
</evidence>
<name>A0A8H5G365_9AGAR</name>
<evidence type="ECO:0000256" key="6">
    <source>
        <dbReference type="SAM" id="MobiDB-lite"/>
    </source>
</evidence>
<gene>
    <name evidence="8" type="ORF">D9758_012517</name>
</gene>
<evidence type="ECO:0000313" key="8">
    <source>
        <dbReference type="EMBL" id="KAF5357495.1"/>
    </source>
</evidence>
<proteinExistence type="predicted"/>
<dbReference type="GO" id="GO:0008270">
    <property type="term" value="F:zinc ion binding"/>
    <property type="evidence" value="ECO:0007669"/>
    <property type="project" value="UniProtKB-KW"/>
</dbReference>
<dbReference type="InterPro" id="IPR012337">
    <property type="entry name" value="RNaseH-like_sf"/>
</dbReference>
<feature type="region of interest" description="Disordered" evidence="6">
    <location>
        <begin position="59"/>
        <end position="90"/>
    </location>
</feature>
<dbReference type="PANTHER" id="PTHR46481:SF10">
    <property type="entry name" value="ZINC FINGER BED DOMAIN-CONTAINING PROTEIN 39"/>
    <property type="match status" value="1"/>
</dbReference>
<reference evidence="8 9" key="1">
    <citation type="journal article" date="2020" name="ISME J.">
        <title>Uncovering the hidden diversity of litter-decomposition mechanisms in mushroom-forming fungi.</title>
        <authorList>
            <person name="Floudas D."/>
            <person name="Bentzer J."/>
            <person name="Ahren D."/>
            <person name="Johansson T."/>
            <person name="Persson P."/>
            <person name="Tunlid A."/>
        </authorList>
    </citation>
    <scope>NUCLEOTIDE SEQUENCE [LARGE SCALE GENOMIC DNA]</scope>
    <source>
        <strain evidence="8 9">CBS 291.85</strain>
    </source>
</reference>
<keyword evidence="9" id="KW-1185">Reference proteome</keyword>
<comment type="subcellular location">
    <subcellularLocation>
        <location evidence="1">Nucleus</location>
    </subcellularLocation>
</comment>
<dbReference type="Pfam" id="PF05699">
    <property type="entry name" value="Dimer_Tnp_hAT"/>
    <property type="match status" value="1"/>
</dbReference>
<accession>A0A8H5G365</accession>
<feature type="compositionally biased region" description="Basic and acidic residues" evidence="6">
    <location>
        <begin position="70"/>
        <end position="85"/>
    </location>
</feature>
<dbReference type="GO" id="GO:0005634">
    <property type="term" value="C:nucleus"/>
    <property type="evidence" value="ECO:0007669"/>
    <property type="project" value="UniProtKB-SubCell"/>
</dbReference>
<dbReference type="InterPro" id="IPR008906">
    <property type="entry name" value="HATC_C_dom"/>
</dbReference>
<dbReference type="SUPFAM" id="SSF53098">
    <property type="entry name" value="Ribonuclease H-like"/>
    <property type="match status" value="1"/>
</dbReference>
<evidence type="ECO:0000256" key="3">
    <source>
        <dbReference type="ARBA" id="ARBA00022771"/>
    </source>
</evidence>
<dbReference type="GO" id="GO:0046983">
    <property type="term" value="F:protein dimerization activity"/>
    <property type="evidence" value="ECO:0007669"/>
    <property type="project" value="InterPro"/>
</dbReference>
<evidence type="ECO:0000256" key="1">
    <source>
        <dbReference type="ARBA" id="ARBA00004123"/>
    </source>
</evidence>
<sequence>MGSSQTFLFFTKQHLAYGTLVTSEIGRLGSLGPASHVVPLAAVTQNSLNFIAYNPQRASNTRKRVSNSDQDTRNVRSRTSSDKENITATASTINPTQTASIAGAGPIPSNSSPAGDACVPPALLAGIFRSFEEKRQNSESKKLATDIWHFILPSPIARIPHFGDDEKHRTEKPPVEEAEFLACRLCEQGATRPKAGIWKNATGGLTKNIRNHLTTKHSEKFEDAVKTLGLKGADLMNATDRPSARRKPGEPFNSERFLSLLIRWIVIDDQSINVVECQEFRDVLEYIGVDLKDGAIPHRTHLLELIFGQFETCFKNTREEMNCSLGRISFTSDMWSRGNLQGYMAITAHYIIREHGHLILKSCLIAFRHVQGSHDGESMATHFLGVLDEYGIANRTGLARLNVFELDDDDGVTSDEIYEQNPPAPKIRIPAEYLAALEKDVISCVRKLVNACRASGKRRDGLRQILIDKLREAEAAFQAANPHLQGTGASSDTRVVVLLRDVDTRWSSIYLMVDRLLELYPSVKKFALQPGNEEIKDLLLSDWELSVLNDIRIVLHSFHMIQQLVSAEKTPTLAIVLPLYEQLTSNLKKIQTKLPYLSHMIESSLQKIYEYVGKSRATHEYAFAMAINPTCKLTWIESQWSAEDSGKAKSALIEVLREHQTALRHDAEKAALGASTSRPASDTRNHHNGSNAAYAQSVGLANLDAFTKSLDSLTHTHSLSSLSTDADTSTNSENELDSLESELDVDVLPHDTLSDEERENQAILGDEVIVKEELQNWIAAGIVPRSEVKDLIKYWDNDQLQTKFPTLFRLALDVLPVQASAVPCERAFSSSKQTDTDRRSRLSPIMMEVLQILKAIYHDDRLDFTKSWVAKSSEMEETEEEVTVNLEEAIGVSMDEPFREMLLQGQFADLARLIHHSDNM</sequence>
<dbReference type="EMBL" id="JAACJM010000051">
    <property type="protein sequence ID" value="KAF5357495.1"/>
    <property type="molecule type" value="Genomic_DNA"/>
</dbReference>
<feature type="region of interest" description="Disordered" evidence="6">
    <location>
        <begin position="669"/>
        <end position="690"/>
    </location>
</feature>
<feature type="region of interest" description="Disordered" evidence="6">
    <location>
        <begin position="719"/>
        <end position="740"/>
    </location>
</feature>
<dbReference type="OrthoDB" id="2790258at2759"/>
<feature type="domain" description="HAT C-terminal dimerisation" evidence="7">
    <location>
        <begin position="773"/>
        <end position="853"/>
    </location>
</feature>
<dbReference type="InterPro" id="IPR052035">
    <property type="entry name" value="ZnF_BED_domain_contain"/>
</dbReference>
<evidence type="ECO:0000313" key="9">
    <source>
        <dbReference type="Proteomes" id="UP000559256"/>
    </source>
</evidence>
<keyword evidence="5" id="KW-0539">Nucleus</keyword>
<evidence type="ECO:0000259" key="7">
    <source>
        <dbReference type="Pfam" id="PF05699"/>
    </source>
</evidence>
<keyword evidence="4" id="KW-0862">Zinc</keyword>
<dbReference type="PANTHER" id="PTHR46481">
    <property type="entry name" value="ZINC FINGER BED DOMAIN-CONTAINING PROTEIN 4"/>
    <property type="match status" value="1"/>
</dbReference>